<dbReference type="Gene3D" id="3.30.390.10">
    <property type="entry name" value="Enolase-like, N-terminal domain"/>
    <property type="match status" value="1"/>
</dbReference>
<dbReference type="PANTHER" id="PTHR11902:SF1">
    <property type="entry name" value="ENOLASE"/>
    <property type="match status" value="1"/>
</dbReference>
<feature type="binding site" evidence="12 15">
    <location>
        <position position="242"/>
    </location>
    <ligand>
        <name>Mg(2+)</name>
        <dbReference type="ChEBI" id="CHEBI:18420"/>
    </ligand>
</feature>
<keyword evidence="19" id="KW-1185">Reference proteome</keyword>
<comment type="function">
    <text evidence="12">Catalyzes the reversible conversion of 2-phosphoglycerate (2-PG) into phosphoenolpyruvate (PEP). It is essential for the degradation of carbohydrates via glycolysis.</text>
</comment>
<feature type="binding site" evidence="12">
    <location>
        <position position="337"/>
    </location>
    <ligand>
        <name>(2R)-2-phosphoglycerate</name>
        <dbReference type="ChEBI" id="CHEBI:58289"/>
    </ligand>
</feature>
<protein>
    <recommendedName>
        <fullName evidence="4 12">Enolase</fullName>
        <ecNumber evidence="3 12">4.2.1.11</ecNumber>
    </recommendedName>
    <alternativeName>
        <fullName evidence="12">2-phospho-D-glycerate hydro-lyase</fullName>
    </alternativeName>
    <alternativeName>
        <fullName evidence="12">2-phosphoglycerate dehydratase</fullName>
    </alternativeName>
</protein>
<evidence type="ECO:0000256" key="6">
    <source>
        <dbReference type="ARBA" id="ARBA00022525"/>
    </source>
</evidence>
<evidence type="ECO:0000256" key="10">
    <source>
        <dbReference type="ARBA" id="ARBA00023239"/>
    </source>
</evidence>
<evidence type="ECO:0000256" key="14">
    <source>
        <dbReference type="PIRSR" id="PIRSR001400-2"/>
    </source>
</evidence>
<dbReference type="RefSeq" id="WP_161261250.1">
    <property type="nucleotide sequence ID" value="NZ_JAFBDC010000003.1"/>
</dbReference>
<feature type="binding site" evidence="14">
    <location>
        <begin position="364"/>
        <end position="367"/>
    </location>
    <ligand>
        <name>substrate</name>
    </ligand>
</feature>
<dbReference type="FunFam" id="3.20.20.120:FF:000001">
    <property type="entry name" value="Enolase"/>
    <property type="match status" value="1"/>
</dbReference>
<feature type="domain" description="Enolase N-terminal" evidence="17">
    <location>
        <begin position="4"/>
        <end position="134"/>
    </location>
</feature>
<dbReference type="GO" id="GO:0004634">
    <property type="term" value="F:phosphopyruvate hydratase activity"/>
    <property type="evidence" value="ECO:0007669"/>
    <property type="project" value="UniProtKB-UniRule"/>
</dbReference>
<evidence type="ECO:0000256" key="1">
    <source>
        <dbReference type="ARBA" id="ARBA00005031"/>
    </source>
</evidence>
<dbReference type="GO" id="GO:0006096">
    <property type="term" value="P:glycolytic process"/>
    <property type="evidence" value="ECO:0007669"/>
    <property type="project" value="UniProtKB-UniRule"/>
</dbReference>
<comment type="catalytic activity">
    <reaction evidence="11">
        <text>(2R)-2-phosphoglycerate = phosphoenolpyruvate + H2O</text>
        <dbReference type="Rhea" id="RHEA:10164"/>
        <dbReference type="ChEBI" id="CHEBI:15377"/>
        <dbReference type="ChEBI" id="CHEBI:58289"/>
        <dbReference type="ChEBI" id="CHEBI:58702"/>
        <dbReference type="EC" id="4.2.1.11"/>
    </reaction>
    <physiologicalReaction direction="left-to-right" evidence="11">
        <dbReference type="Rhea" id="RHEA:10165"/>
    </physiologicalReaction>
</comment>
<dbReference type="EC" id="4.2.1.11" evidence="3 12"/>
<dbReference type="CDD" id="cd03313">
    <property type="entry name" value="enolase"/>
    <property type="match status" value="1"/>
</dbReference>
<feature type="binding site" evidence="12">
    <location>
        <position position="366"/>
    </location>
    <ligand>
        <name>(2R)-2-phosphoglycerate</name>
        <dbReference type="ChEBI" id="CHEBI:58289"/>
    </ligand>
</feature>
<dbReference type="GO" id="GO:0009986">
    <property type="term" value="C:cell surface"/>
    <property type="evidence" value="ECO:0007669"/>
    <property type="project" value="UniProtKB-SubCell"/>
</dbReference>
<dbReference type="GO" id="GO:0000287">
    <property type="term" value="F:magnesium ion binding"/>
    <property type="evidence" value="ECO:0007669"/>
    <property type="project" value="UniProtKB-UniRule"/>
</dbReference>
<dbReference type="SFLD" id="SFLDS00001">
    <property type="entry name" value="Enolase"/>
    <property type="match status" value="1"/>
</dbReference>
<dbReference type="SUPFAM" id="SSF54826">
    <property type="entry name" value="Enolase N-terminal domain-like"/>
    <property type="match status" value="1"/>
</dbReference>
<comment type="caution">
    <text evidence="18">The sequence shown here is derived from an EMBL/GenBank/DDBJ whole genome shotgun (WGS) entry which is preliminary data.</text>
</comment>
<feature type="binding site" evidence="14">
    <location>
        <position position="155"/>
    </location>
    <ligand>
        <name>substrate</name>
    </ligand>
</feature>
<feature type="binding site" evidence="12">
    <location>
        <position position="163"/>
    </location>
    <ligand>
        <name>(2R)-2-phosphoglycerate</name>
        <dbReference type="ChEBI" id="CHEBI:58289"/>
    </ligand>
</feature>
<dbReference type="FunFam" id="3.30.390.10:FF:000001">
    <property type="entry name" value="Enolase"/>
    <property type="match status" value="1"/>
</dbReference>
<dbReference type="GO" id="GO:0005576">
    <property type="term" value="C:extracellular region"/>
    <property type="evidence" value="ECO:0007669"/>
    <property type="project" value="UniProtKB-SubCell"/>
</dbReference>
<evidence type="ECO:0000256" key="13">
    <source>
        <dbReference type="PIRSR" id="PIRSR001400-1"/>
    </source>
</evidence>
<evidence type="ECO:0000256" key="3">
    <source>
        <dbReference type="ARBA" id="ARBA00012058"/>
    </source>
</evidence>
<dbReference type="InterPro" id="IPR020809">
    <property type="entry name" value="Enolase_CS"/>
</dbReference>
<feature type="active site" description="Proton acceptor" evidence="12 13">
    <location>
        <position position="337"/>
    </location>
</feature>
<evidence type="ECO:0000256" key="9">
    <source>
        <dbReference type="ARBA" id="ARBA00023152"/>
    </source>
</evidence>
<dbReference type="SMART" id="SM01192">
    <property type="entry name" value="Enolase_C"/>
    <property type="match status" value="1"/>
</dbReference>
<dbReference type="Proteomes" id="UP000471031">
    <property type="component" value="Unassembled WGS sequence"/>
</dbReference>
<feature type="binding site" evidence="12">
    <location>
        <position position="367"/>
    </location>
    <ligand>
        <name>(2R)-2-phosphoglycerate</name>
        <dbReference type="ChEBI" id="CHEBI:58289"/>
    </ligand>
</feature>
<feature type="binding site" evidence="14">
    <location>
        <position position="164"/>
    </location>
    <ligand>
        <name>substrate</name>
    </ligand>
</feature>
<dbReference type="SUPFAM" id="SSF51604">
    <property type="entry name" value="Enolase C-terminal domain-like"/>
    <property type="match status" value="1"/>
</dbReference>
<proteinExistence type="inferred from homology"/>
<dbReference type="PROSITE" id="PS00164">
    <property type="entry name" value="ENOLASE"/>
    <property type="match status" value="1"/>
</dbReference>
<feature type="active site" description="Proton donor" evidence="12 13">
    <location>
        <position position="205"/>
    </location>
</feature>
<comment type="cofactor">
    <cofactor evidence="12">
        <name>Mg(2+)</name>
        <dbReference type="ChEBI" id="CHEBI:18420"/>
    </cofactor>
    <text evidence="12">Binds a second Mg(2+) ion via substrate during catalysis.</text>
</comment>
<dbReference type="InterPro" id="IPR020810">
    <property type="entry name" value="Enolase_C"/>
</dbReference>
<feature type="binding site" evidence="14">
    <location>
        <position position="285"/>
    </location>
    <ligand>
        <name>substrate</name>
    </ligand>
</feature>
<feature type="binding site" evidence="14">
    <location>
        <position position="388"/>
    </location>
    <ligand>
        <name>substrate</name>
    </ligand>
</feature>
<reference evidence="18 19" key="1">
    <citation type="submission" date="2020-01" db="EMBL/GenBank/DDBJ databases">
        <title>Whole genome sequence of Heliobacterium gestii DSM 11169.</title>
        <authorList>
            <person name="Kyndt J.A."/>
            <person name="Meyer T.E."/>
        </authorList>
    </citation>
    <scope>NUCLEOTIDE SEQUENCE [LARGE SCALE GENOMIC DNA]</scope>
    <source>
        <strain evidence="18 19">DSM 11169</strain>
    </source>
</reference>
<evidence type="ECO:0000256" key="2">
    <source>
        <dbReference type="ARBA" id="ARBA00009604"/>
    </source>
</evidence>
<dbReference type="SMART" id="SM01193">
    <property type="entry name" value="Enolase_N"/>
    <property type="match status" value="1"/>
</dbReference>
<evidence type="ECO:0000256" key="7">
    <source>
        <dbReference type="ARBA" id="ARBA00022723"/>
    </source>
</evidence>
<dbReference type="InterPro" id="IPR020811">
    <property type="entry name" value="Enolase_N"/>
</dbReference>
<keyword evidence="9 12" id="KW-0324">Glycolysis</keyword>
<dbReference type="InterPro" id="IPR036849">
    <property type="entry name" value="Enolase-like_C_sf"/>
</dbReference>
<comment type="similarity">
    <text evidence="2 12">Belongs to the enolase family.</text>
</comment>
<gene>
    <name evidence="12" type="primary">eno</name>
    <name evidence="18" type="ORF">GTO89_06550</name>
</gene>
<keyword evidence="10 12" id="KW-0456">Lyase</keyword>
<keyword evidence="18" id="KW-0670">Pyruvate</keyword>
<accession>A0A845L912</accession>
<feature type="binding site" evidence="12 15">
    <location>
        <position position="285"/>
    </location>
    <ligand>
        <name>Mg(2+)</name>
        <dbReference type="ChEBI" id="CHEBI:18420"/>
    </ligand>
</feature>
<feature type="binding site" evidence="12">
    <location>
        <position position="388"/>
    </location>
    <ligand>
        <name>(2R)-2-phosphoglycerate</name>
        <dbReference type="ChEBI" id="CHEBI:58289"/>
    </ligand>
</feature>
<comment type="cofactor">
    <cofactor evidence="15">
        <name>Mg(2+)</name>
        <dbReference type="ChEBI" id="CHEBI:18420"/>
    </cofactor>
    <text evidence="15">Mg(2+) is required for catalysis and for stabilizing the dimer.</text>
</comment>
<organism evidence="18 19">
    <name type="scientific">Heliomicrobium gestii</name>
    <name type="common">Heliobacterium gestii</name>
    <dbReference type="NCBI Taxonomy" id="2699"/>
    <lineage>
        <taxon>Bacteria</taxon>
        <taxon>Bacillati</taxon>
        <taxon>Bacillota</taxon>
        <taxon>Clostridia</taxon>
        <taxon>Eubacteriales</taxon>
        <taxon>Heliobacteriaceae</taxon>
        <taxon>Heliomicrobium</taxon>
    </lineage>
</organism>
<name>A0A845L912_HELGE</name>
<keyword evidence="8 12" id="KW-0460">Magnesium</keyword>
<feature type="domain" description="Enolase C-terminal TIM barrel" evidence="16">
    <location>
        <begin position="139"/>
        <end position="425"/>
    </location>
</feature>
<evidence type="ECO:0000313" key="18">
    <source>
        <dbReference type="EMBL" id="MZP42698.1"/>
    </source>
</evidence>
<dbReference type="GO" id="GO:0000015">
    <property type="term" value="C:phosphopyruvate hydratase complex"/>
    <property type="evidence" value="ECO:0007669"/>
    <property type="project" value="InterPro"/>
</dbReference>
<keyword evidence="7 12" id="KW-0479">Metal-binding</keyword>
<evidence type="ECO:0000256" key="11">
    <source>
        <dbReference type="ARBA" id="ARBA00048951"/>
    </source>
</evidence>
<dbReference type="Gene3D" id="3.20.20.120">
    <property type="entry name" value="Enolase-like C-terminal domain"/>
    <property type="match status" value="1"/>
</dbReference>
<comment type="pathway">
    <text evidence="1 12">Carbohydrate degradation; glycolysis; pyruvate from D-glyceraldehyde 3-phosphate: step 4/5.</text>
</comment>
<dbReference type="UniPathway" id="UPA00109">
    <property type="reaction ID" value="UER00187"/>
</dbReference>
<dbReference type="Pfam" id="PF00113">
    <property type="entry name" value="Enolase_C"/>
    <property type="match status" value="1"/>
</dbReference>
<evidence type="ECO:0000259" key="17">
    <source>
        <dbReference type="SMART" id="SM01193"/>
    </source>
</evidence>
<evidence type="ECO:0000256" key="8">
    <source>
        <dbReference type="ARBA" id="ARBA00022842"/>
    </source>
</evidence>
<evidence type="ECO:0000313" key="19">
    <source>
        <dbReference type="Proteomes" id="UP000471031"/>
    </source>
</evidence>
<dbReference type="Pfam" id="PF03952">
    <property type="entry name" value="Enolase_N"/>
    <property type="match status" value="1"/>
</dbReference>
<dbReference type="HAMAP" id="MF_00318">
    <property type="entry name" value="Enolase"/>
    <property type="match status" value="1"/>
</dbReference>
<dbReference type="OrthoDB" id="9804716at2"/>
<evidence type="ECO:0000256" key="4">
    <source>
        <dbReference type="ARBA" id="ARBA00017068"/>
    </source>
</evidence>
<dbReference type="SFLD" id="SFLDF00002">
    <property type="entry name" value="enolase"/>
    <property type="match status" value="1"/>
</dbReference>
<feature type="binding site" evidence="12 15">
    <location>
        <position position="312"/>
    </location>
    <ligand>
        <name>Mg(2+)</name>
        <dbReference type="ChEBI" id="CHEBI:18420"/>
    </ligand>
</feature>
<dbReference type="AlphaFoldDB" id="A0A845L912"/>
<comment type="subcellular location">
    <subcellularLocation>
        <location evidence="12">Cytoplasm</location>
    </subcellularLocation>
    <subcellularLocation>
        <location evidence="12">Secreted</location>
    </subcellularLocation>
    <subcellularLocation>
        <location evidence="12">Cell surface</location>
    </subcellularLocation>
    <text evidence="12">Fractions of enolase are present in both the cytoplasm and on the cell surface.</text>
</comment>
<dbReference type="PRINTS" id="PR00148">
    <property type="entry name" value="ENOLASE"/>
</dbReference>
<keyword evidence="5 12" id="KW-0963">Cytoplasm</keyword>
<dbReference type="PIRSF" id="PIRSF001400">
    <property type="entry name" value="Enolase"/>
    <property type="match status" value="1"/>
</dbReference>
<dbReference type="SFLD" id="SFLDG00178">
    <property type="entry name" value="enolase"/>
    <property type="match status" value="1"/>
</dbReference>
<evidence type="ECO:0000259" key="16">
    <source>
        <dbReference type="SMART" id="SM01192"/>
    </source>
</evidence>
<feature type="binding site" evidence="14">
    <location>
        <position position="312"/>
    </location>
    <ligand>
        <name>substrate</name>
    </ligand>
</feature>
<evidence type="ECO:0000256" key="12">
    <source>
        <dbReference type="HAMAP-Rule" id="MF_00318"/>
    </source>
</evidence>
<dbReference type="NCBIfam" id="TIGR01060">
    <property type="entry name" value="eno"/>
    <property type="match status" value="1"/>
</dbReference>
<dbReference type="PANTHER" id="PTHR11902">
    <property type="entry name" value="ENOLASE"/>
    <property type="match status" value="1"/>
</dbReference>
<dbReference type="EMBL" id="WXEX01000004">
    <property type="protein sequence ID" value="MZP42698.1"/>
    <property type="molecule type" value="Genomic_DNA"/>
</dbReference>
<sequence length="438" mass="46616">MTLISDIAAREILDSRGNPTLEVDVWLIDGSKGRAAVPSGASTGAYEAVELRDGDKSRYLGKGVRQAVANINDIIKPALNQTDAADQAALDQRLIELDGTPNKSKLGANAILGVSLAAAKASAAYFGLPLYQYIGGINGRELPVPMMNILNGGAHADNNVDIQEFMVLPVGATSFSEGLRMGAEIFHSLKGVLKAKGLNTAVGDEGGFAPNLKSNEEALAVIVTAIEKAGYRPGEDVFLGLDVAATELYKDGKYILTGEGATCTAGEMIAFYQDLAAKYPIITIEDGLAEDDWDGWAKLTQALGKKLQLVGDDLFVTNTERLARGIAANVANSILIKVNQIGTLTETLDAIELASRAGYTAVVSHRSGETDDTTIADLAVAINAGQIKTGAPSRTDRVAKYNQLLRIEEELGERACYRGLATFYNLDFVDSRAKRILY</sequence>
<evidence type="ECO:0000256" key="5">
    <source>
        <dbReference type="ARBA" id="ARBA00022490"/>
    </source>
</evidence>
<evidence type="ECO:0000256" key="15">
    <source>
        <dbReference type="PIRSR" id="PIRSR001400-3"/>
    </source>
</evidence>
<keyword evidence="6 12" id="KW-0964">Secreted</keyword>
<dbReference type="InterPro" id="IPR029017">
    <property type="entry name" value="Enolase-like_N"/>
</dbReference>
<dbReference type="InterPro" id="IPR000941">
    <property type="entry name" value="Enolase"/>
</dbReference>